<dbReference type="RefSeq" id="WP_265538420.1">
    <property type="nucleotide sequence ID" value="NZ_CP098740.1"/>
</dbReference>
<evidence type="ECO:0000313" key="1">
    <source>
        <dbReference type="EMBL" id="UZK52785.1"/>
    </source>
</evidence>
<keyword evidence="2" id="KW-1185">Reference proteome</keyword>
<gene>
    <name evidence="1" type="ORF">NEH16_00470</name>
</gene>
<evidence type="ECO:0000313" key="2">
    <source>
        <dbReference type="Proteomes" id="UP001164963"/>
    </source>
</evidence>
<proteinExistence type="predicted"/>
<accession>A0ABY6PKP4</accession>
<sequence>MIDRNVFADVLMEGMDDWVPIDQLIWAAREEAKGRSWKEFFAELLHFLLEDDLIQIGELAAEGFSPWRGRCAKLSSW</sequence>
<name>A0ABY6PKP4_9ACTN</name>
<dbReference type="Proteomes" id="UP001164963">
    <property type="component" value="Chromosome"/>
</dbReference>
<dbReference type="EMBL" id="CP098740">
    <property type="protein sequence ID" value="UZK52785.1"/>
    <property type="molecule type" value="Genomic_DNA"/>
</dbReference>
<evidence type="ECO:0008006" key="3">
    <source>
        <dbReference type="Google" id="ProtNLM"/>
    </source>
</evidence>
<reference evidence="1" key="1">
    <citation type="journal article" date="2022" name="Front. Microbiol.">
        <title>Mirubactin C rescues the lethal effect of cell wall biosynthesis mutations in Bacillus subtilis.</title>
        <authorList>
            <person name="Kepplinger B."/>
            <person name="Wen X."/>
            <person name="Tyler A.R."/>
            <person name="Kim B.Y."/>
            <person name="Brown J."/>
            <person name="Banks P."/>
            <person name="Dashti Y."/>
            <person name="Mackenzie E.S."/>
            <person name="Wills C."/>
            <person name="Kawai Y."/>
            <person name="Waldron K.J."/>
            <person name="Allenby N.E.E."/>
            <person name="Wu L.J."/>
            <person name="Hall M.J."/>
            <person name="Errington J."/>
        </authorList>
    </citation>
    <scope>NUCLEOTIDE SEQUENCE</scope>
    <source>
        <strain evidence="1">MDA8-470</strain>
    </source>
</reference>
<protein>
    <recommendedName>
        <fullName evidence="3">Transposase</fullName>
    </recommendedName>
</protein>
<organism evidence="1 2">
    <name type="scientific">Streptomyces drozdowiczii</name>
    <dbReference type="NCBI Taxonomy" id="202862"/>
    <lineage>
        <taxon>Bacteria</taxon>
        <taxon>Bacillati</taxon>
        <taxon>Actinomycetota</taxon>
        <taxon>Actinomycetes</taxon>
        <taxon>Kitasatosporales</taxon>
        <taxon>Streptomycetaceae</taxon>
        <taxon>Streptomyces</taxon>
    </lineage>
</organism>